<dbReference type="RefSeq" id="WP_254595778.1">
    <property type="nucleotide sequence ID" value="NZ_CADILG010000001.1"/>
</dbReference>
<dbReference type="InterPro" id="IPR007344">
    <property type="entry name" value="GrpB/CoaE"/>
</dbReference>
<dbReference type="GO" id="GO:0004140">
    <property type="term" value="F:dephospho-CoA kinase activity"/>
    <property type="evidence" value="ECO:0007669"/>
    <property type="project" value="UniProtKB-EC"/>
</dbReference>
<organism evidence="1 2">
    <name type="scientific">Achromobacter anxifer</name>
    <dbReference type="NCBI Taxonomy" id="1287737"/>
    <lineage>
        <taxon>Bacteria</taxon>
        <taxon>Pseudomonadati</taxon>
        <taxon>Pseudomonadota</taxon>
        <taxon>Betaproteobacteria</taxon>
        <taxon>Burkholderiales</taxon>
        <taxon>Alcaligenaceae</taxon>
        <taxon>Achromobacter</taxon>
    </lineage>
</organism>
<keyword evidence="1" id="KW-0808">Transferase</keyword>
<keyword evidence="1" id="KW-0418">Kinase</keyword>
<evidence type="ECO:0000313" key="2">
    <source>
        <dbReference type="Proteomes" id="UP000494117"/>
    </source>
</evidence>
<name>A0A6S7BTK4_9BURK</name>
<reference evidence="1 2" key="1">
    <citation type="submission" date="2020-04" db="EMBL/GenBank/DDBJ databases">
        <authorList>
            <person name="De Canck E."/>
        </authorList>
    </citation>
    <scope>NUCLEOTIDE SEQUENCE [LARGE SCALE GENOMIC DNA]</scope>
    <source>
        <strain evidence="1 2">LMG 26858</strain>
    </source>
</reference>
<dbReference type="PANTHER" id="PTHR34822:SF1">
    <property type="entry name" value="GRPB FAMILY PROTEIN"/>
    <property type="match status" value="1"/>
</dbReference>
<dbReference type="Proteomes" id="UP000494117">
    <property type="component" value="Unassembled WGS sequence"/>
</dbReference>
<proteinExistence type="predicted"/>
<sequence>MRHYESDPDEMPWVRGKPAPEQVHVVPYDPDWPVRYERLAAQVRQALGAAALDVEHMGSTAVPGLPAKPVIDIDLAVADPTREDEYVPALEALGYALILREPSWHQHRLLQLASPRVNLHVFGPDCPENIRHRMFRDWLRAHGADRDLYAQAKHAAADGVMQVMEYNKRKESVLRGIYERMFRAAGFI</sequence>
<keyword evidence="2" id="KW-1185">Reference proteome</keyword>
<dbReference type="SUPFAM" id="SSF81301">
    <property type="entry name" value="Nucleotidyltransferase"/>
    <property type="match status" value="1"/>
</dbReference>
<dbReference type="Gene3D" id="3.30.460.10">
    <property type="entry name" value="Beta Polymerase, domain 2"/>
    <property type="match status" value="1"/>
</dbReference>
<dbReference type="AlphaFoldDB" id="A0A6S7BTK4"/>
<dbReference type="InterPro" id="IPR043519">
    <property type="entry name" value="NT_sf"/>
</dbReference>
<evidence type="ECO:0000313" key="1">
    <source>
        <dbReference type="EMBL" id="CAB3817637.1"/>
    </source>
</evidence>
<accession>A0A6S7BTK4</accession>
<dbReference type="Pfam" id="PF04229">
    <property type="entry name" value="GrpB"/>
    <property type="match status" value="1"/>
</dbReference>
<dbReference type="EMBL" id="CADILG010000001">
    <property type="protein sequence ID" value="CAB3817637.1"/>
    <property type="molecule type" value="Genomic_DNA"/>
</dbReference>
<dbReference type="EC" id="2.7.1.24" evidence="1"/>
<dbReference type="PANTHER" id="PTHR34822">
    <property type="entry name" value="GRPB DOMAIN PROTEIN (AFU_ORTHOLOGUE AFUA_1G01530)"/>
    <property type="match status" value="1"/>
</dbReference>
<protein>
    <submittedName>
        <fullName evidence="1">Dephospho-CoA kinase</fullName>
        <ecNumber evidence="1">2.7.1.24</ecNumber>
    </submittedName>
</protein>
<gene>
    <name evidence="1" type="primary">coaE_1</name>
    <name evidence="1" type="ORF">LMG26858_00020</name>
</gene>